<keyword evidence="1" id="KW-0479">Metal-binding</keyword>
<dbReference type="AlphaFoldDB" id="A0A9P7Z6U1"/>
<keyword evidence="3" id="KW-0862">Zinc</keyword>
<evidence type="ECO:0000259" key="6">
    <source>
        <dbReference type="PROSITE" id="PS51787"/>
    </source>
</evidence>
<protein>
    <submittedName>
        <fullName evidence="7">ATP-dependent protease La domain-containing protein</fullName>
    </submittedName>
</protein>
<dbReference type="InterPro" id="IPR001841">
    <property type="entry name" value="Znf_RING"/>
</dbReference>
<dbReference type="SMART" id="SM00464">
    <property type="entry name" value="LON"/>
    <property type="match status" value="1"/>
</dbReference>
<comment type="caution">
    <text evidence="7">The sequence shown here is derived from an EMBL/GenBank/DDBJ whole genome shotgun (WGS) entry which is preliminary data.</text>
</comment>
<evidence type="ECO:0000256" key="2">
    <source>
        <dbReference type="ARBA" id="ARBA00022771"/>
    </source>
</evidence>
<proteinExistence type="predicted"/>
<keyword evidence="7" id="KW-0645">Protease</keyword>
<dbReference type="Pfam" id="PF13923">
    <property type="entry name" value="zf-C3HC4_2"/>
    <property type="match status" value="1"/>
</dbReference>
<dbReference type="PROSITE" id="PS00518">
    <property type="entry name" value="ZF_RING_1"/>
    <property type="match status" value="1"/>
</dbReference>
<keyword evidence="8" id="KW-1185">Reference proteome</keyword>
<dbReference type="Proteomes" id="UP000887226">
    <property type="component" value="Unassembled WGS sequence"/>
</dbReference>
<evidence type="ECO:0000313" key="7">
    <source>
        <dbReference type="EMBL" id="KAG9246356.1"/>
    </source>
</evidence>
<accession>A0A9P7Z6U1</accession>
<keyword evidence="7" id="KW-0378">Hydrolase</keyword>
<keyword evidence="2 4" id="KW-0863">Zinc-finger</keyword>
<dbReference type="Pfam" id="PF02190">
    <property type="entry name" value="LON_substr_bdg"/>
    <property type="match status" value="1"/>
</dbReference>
<dbReference type="PROSITE" id="PS50089">
    <property type="entry name" value="ZF_RING_2"/>
    <property type="match status" value="1"/>
</dbReference>
<gene>
    <name evidence="7" type="ORF">BJ878DRAFT_290894</name>
</gene>
<dbReference type="SUPFAM" id="SSF57850">
    <property type="entry name" value="RING/U-box"/>
    <property type="match status" value="2"/>
</dbReference>
<dbReference type="PROSITE" id="PS51787">
    <property type="entry name" value="LON_N"/>
    <property type="match status" value="1"/>
</dbReference>
<reference evidence="7" key="1">
    <citation type="journal article" date="2021" name="IMA Fungus">
        <title>Genomic characterization of three marine fungi, including Emericellopsis atlantica sp. nov. with signatures of a generalist lifestyle and marine biomass degradation.</title>
        <authorList>
            <person name="Hagestad O.C."/>
            <person name="Hou L."/>
            <person name="Andersen J.H."/>
            <person name="Hansen E.H."/>
            <person name="Altermark B."/>
            <person name="Li C."/>
            <person name="Kuhnert E."/>
            <person name="Cox R.J."/>
            <person name="Crous P.W."/>
            <person name="Spatafora J.W."/>
            <person name="Lail K."/>
            <person name="Amirebrahimi M."/>
            <person name="Lipzen A."/>
            <person name="Pangilinan J."/>
            <person name="Andreopoulos W."/>
            <person name="Hayes R.D."/>
            <person name="Ng V."/>
            <person name="Grigoriev I.V."/>
            <person name="Jackson S.A."/>
            <person name="Sutton T.D.S."/>
            <person name="Dobson A.D.W."/>
            <person name="Rama T."/>
        </authorList>
    </citation>
    <scope>NUCLEOTIDE SEQUENCE</scope>
    <source>
        <strain evidence="7">TRa3180A</strain>
    </source>
</reference>
<dbReference type="SUPFAM" id="SSF88697">
    <property type="entry name" value="PUA domain-like"/>
    <property type="match status" value="1"/>
</dbReference>
<sequence>MSSLPYSGARTIISPLKIQSVPASNHPVPAEPLDASKDARELVRLIQCPHCSFPLREPITLPCGNTICRPCIPDFHTRENISYPSAPNRLQGFYCPVASCRKEHTAGDCSIDVVISRIVDVMRQEIRTYKASVGDTKGIVQIEEKDKWSVAGVSSMREGSTHLHILSGGRLPAAFTLAEMGELAYDSEVTYTSIIPAGDQYEDLDSAILADLKEAARPELDCHVCYGLFLDPLTTACGHTMCRSCLHRVQDHSSLCPVCRRRMHFLPGVDQAQAPSNLTLCKLIAGLCPEALIARIEIAMSESKKGELNTSLFVCTLSLPQMPTFLHVFEPKYRLMMRRAMEGGRTFGMILHNPKKNPQGTLGVVPFYEYGTMLFIEDMHFMADGRSIIETRGQSRFRVLKHGMLDGYVVGRVEQFNDLSISEEEAIEAAEISSARRYYSAQDQFGAPPRHVTQAQLPSKQELHRLSTQELFRSASQFVKTMQHASAPWLHHNIINTFGQIPTDPDKFTWWFAAIAPASHEEKYKMLTITTVRERLKLCLLWEMELEKQRGYFPTLNLPRIDVTNQLAGAQVQPVLSFDSPL</sequence>
<dbReference type="EMBL" id="MU253807">
    <property type="protein sequence ID" value="KAG9246356.1"/>
    <property type="molecule type" value="Genomic_DNA"/>
</dbReference>
<dbReference type="Gene3D" id="2.30.130.40">
    <property type="entry name" value="LON domain-like"/>
    <property type="match status" value="1"/>
</dbReference>
<name>A0A9P7Z6U1_9HELO</name>
<dbReference type="Gene3D" id="1.20.58.1480">
    <property type="match status" value="1"/>
</dbReference>
<dbReference type="InterPro" id="IPR013083">
    <property type="entry name" value="Znf_RING/FYVE/PHD"/>
</dbReference>
<dbReference type="Gene3D" id="3.30.40.10">
    <property type="entry name" value="Zinc/RING finger domain, C3HC4 (zinc finger)"/>
    <property type="match status" value="2"/>
</dbReference>
<evidence type="ECO:0000313" key="8">
    <source>
        <dbReference type="Proteomes" id="UP000887226"/>
    </source>
</evidence>
<dbReference type="OrthoDB" id="264917at2759"/>
<evidence type="ECO:0000256" key="3">
    <source>
        <dbReference type="ARBA" id="ARBA00022833"/>
    </source>
</evidence>
<dbReference type="PANTHER" id="PTHR23327">
    <property type="entry name" value="RING FINGER PROTEIN 127"/>
    <property type="match status" value="1"/>
</dbReference>
<organism evidence="7 8">
    <name type="scientific">Calycina marina</name>
    <dbReference type="NCBI Taxonomy" id="1763456"/>
    <lineage>
        <taxon>Eukaryota</taxon>
        <taxon>Fungi</taxon>
        <taxon>Dikarya</taxon>
        <taxon>Ascomycota</taxon>
        <taxon>Pezizomycotina</taxon>
        <taxon>Leotiomycetes</taxon>
        <taxon>Helotiales</taxon>
        <taxon>Pezizellaceae</taxon>
        <taxon>Calycina</taxon>
    </lineage>
</organism>
<dbReference type="InterPro" id="IPR017907">
    <property type="entry name" value="Znf_RING_CS"/>
</dbReference>
<dbReference type="SMART" id="SM00184">
    <property type="entry name" value="RING"/>
    <property type="match status" value="2"/>
</dbReference>
<dbReference type="GO" id="GO:0008233">
    <property type="term" value="F:peptidase activity"/>
    <property type="evidence" value="ECO:0007669"/>
    <property type="project" value="UniProtKB-KW"/>
</dbReference>
<evidence type="ECO:0000259" key="5">
    <source>
        <dbReference type="PROSITE" id="PS50089"/>
    </source>
</evidence>
<dbReference type="InterPro" id="IPR003111">
    <property type="entry name" value="Lon_prtase_N"/>
</dbReference>
<dbReference type="InterPro" id="IPR046336">
    <property type="entry name" value="Lon_prtase_N_sf"/>
</dbReference>
<dbReference type="GO" id="GO:0006508">
    <property type="term" value="P:proteolysis"/>
    <property type="evidence" value="ECO:0007669"/>
    <property type="project" value="UniProtKB-KW"/>
</dbReference>
<dbReference type="GO" id="GO:0008270">
    <property type="term" value="F:zinc ion binding"/>
    <property type="evidence" value="ECO:0007669"/>
    <property type="project" value="UniProtKB-KW"/>
</dbReference>
<dbReference type="InterPro" id="IPR015947">
    <property type="entry name" value="PUA-like_sf"/>
</dbReference>
<evidence type="ECO:0000256" key="1">
    <source>
        <dbReference type="ARBA" id="ARBA00022723"/>
    </source>
</evidence>
<evidence type="ECO:0000256" key="4">
    <source>
        <dbReference type="PROSITE-ProRule" id="PRU00175"/>
    </source>
</evidence>
<feature type="domain" description="Lon N-terminal" evidence="6">
    <location>
        <begin position="308"/>
        <end position="547"/>
    </location>
</feature>
<dbReference type="PANTHER" id="PTHR23327:SF42">
    <property type="entry name" value="LON PEPTIDASE N-TERMINAL DOMAIN AND RING FINGER PROTEIN C14F5.10C"/>
    <property type="match status" value="1"/>
</dbReference>
<dbReference type="GO" id="GO:0061630">
    <property type="term" value="F:ubiquitin protein ligase activity"/>
    <property type="evidence" value="ECO:0007669"/>
    <property type="project" value="TreeGrafter"/>
</dbReference>
<feature type="domain" description="RING-type" evidence="5">
    <location>
        <begin position="222"/>
        <end position="260"/>
    </location>
</feature>